<dbReference type="OMA" id="YQDTTFG"/>
<reference evidence="3" key="1">
    <citation type="journal article" date="2007" name="Plant Cell">
        <title>Dothideomycete-plant interactions illuminated by genome sequencing and EST analysis of the wheat pathogen Stagonospora nodorum.</title>
        <authorList>
            <person name="Hane J.K."/>
            <person name="Lowe R.G."/>
            <person name="Solomon P.S."/>
            <person name="Tan K.C."/>
            <person name="Schoch C.L."/>
            <person name="Spatafora J.W."/>
            <person name="Crous P.W."/>
            <person name="Kodira C."/>
            <person name="Birren B.W."/>
            <person name="Galagan J.E."/>
            <person name="Torriani S.F."/>
            <person name="McDonald B.A."/>
            <person name="Oliver R.P."/>
        </authorList>
    </citation>
    <scope>NUCLEOTIDE SEQUENCE [LARGE SCALE GENOMIC DNA]</scope>
    <source>
        <strain evidence="3">SN15 / ATCC MYA-4574 / FGSC 10173</strain>
    </source>
</reference>
<dbReference type="KEGG" id="pno:SNOG_08096"/>
<dbReference type="InterPro" id="IPR029056">
    <property type="entry name" value="Ribokinase-like"/>
</dbReference>
<protein>
    <recommendedName>
        <fullName evidence="1">Carbohydrate kinase PfkB domain-containing protein</fullName>
    </recommendedName>
</protein>
<dbReference type="Proteomes" id="UP000001055">
    <property type="component" value="Unassembled WGS sequence"/>
</dbReference>
<evidence type="ECO:0000259" key="1">
    <source>
        <dbReference type="Pfam" id="PF00294"/>
    </source>
</evidence>
<dbReference type="RefSeq" id="XP_001798422.1">
    <property type="nucleotide sequence ID" value="XM_001798370.1"/>
</dbReference>
<accession>Q0UJG8</accession>
<dbReference type="PANTHER" id="PTHR47098:SF1">
    <property type="entry name" value="PFKB FAMILY CARBOHYDRATE KINASE SUPERFAMILY (AFU_ORTHOLOGUE AFUA_4G09500)"/>
    <property type="match status" value="1"/>
</dbReference>
<dbReference type="InParanoid" id="Q0UJG8"/>
<gene>
    <name evidence="2" type="ORF">SNOG_08096</name>
</gene>
<proteinExistence type="predicted"/>
<dbReference type="Gene3D" id="3.40.1190.20">
    <property type="match status" value="1"/>
</dbReference>
<evidence type="ECO:0000313" key="3">
    <source>
        <dbReference type="Proteomes" id="UP000001055"/>
    </source>
</evidence>
<dbReference type="PANTHER" id="PTHR47098">
    <property type="entry name" value="PROTEIN MAK32"/>
    <property type="match status" value="1"/>
</dbReference>
<dbReference type="VEuPathDB" id="FungiDB:JI435_080960"/>
<dbReference type="AlphaFoldDB" id="Q0UJG8"/>
<dbReference type="Pfam" id="PF00294">
    <property type="entry name" value="PfkB"/>
    <property type="match status" value="1"/>
</dbReference>
<dbReference type="InterPro" id="IPR011611">
    <property type="entry name" value="PfkB_dom"/>
</dbReference>
<dbReference type="eggNOG" id="ENOG502QTK3">
    <property type="taxonomic scope" value="Eukaryota"/>
</dbReference>
<dbReference type="SUPFAM" id="SSF53613">
    <property type="entry name" value="Ribokinase-like"/>
    <property type="match status" value="1"/>
</dbReference>
<sequence>MQYTTMRNEAGSPVEFVSLGMVILDDISIPKRELIRDIVGGSGAFSTFGYRLFNSKPRSQTVGCLVLAGNDFPAPVRKQLEEWDMNLVIKQSSDRLSTRGLLEYQDDTFGPKTFKYTTPPLKSTPVHLIDTPLIQAGAIHFFATAEEILVQVPELLKLRGDTRRPFIVWEPFPASCRPENKNTILEACQHVDVLSPNHLEFMALFENTTKTTAFDKAELEKRAVDFAKSTRTAIMIVRCGEFGSLTISPDNQPFWLPPFYAQGAKEVVDPTGAGNAFLGGFTAGWMKTQDAKEASMYGSIASSFAIEQIGLPVLGSEGGEEVWNDARIMTRLEEYRSLYLGGIDMGKDSD</sequence>
<dbReference type="GeneID" id="5975320"/>
<dbReference type="HOGENOM" id="CLU_032834_0_0_1"/>
<feature type="domain" description="Carbohydrate kinase PfkB" evidence="1">
    <location>
        <begin position="168"/>
        <end position="310"/>
    </location>
</feature>
<dbReference type="STRING" id="321614.Q0UJG8"/>
<name>Q0UJG8_PHANO</name>
<dbReference type="EMBL" id="CH445336">
    <property type="protein sequence ID" value="EAT84372.1"/>
    <property type="molecule type" value="Genomic_DNA"/>
</dbReference>
<evidence type="ECO:0000313" key="2">
    <source>
        <dbReference type="EMBL" id="EAT84372.1"/>
    </source>
</evidence>
<dbReference type="FunCoup" id="Q0UJG8">
    <property type="interactions" value="13"/>
</dbReference>
<organism evidence="2 3">
    <name type="scientific">Phaeosphaeria nodorum (strain SN15 / ATCC MYA-4574 / FGSC 10173)</name>
    <name type="common">Glume blotch fungus</name>
    <name type="synonym">Parastagonospora nodorum</name>
    <dbReference type="NCBI Taxonomy" id="321614"/>
    <lineage>
        <taxon>Eukaryota</taxon>
        <taxon>Fungi</taxon>
        <taxon>Dikarya</taxon>
        <taxon>Ascomycota</taxon>
        <taxon>Pezizomycotina</taxon>
        <taxon>Dothideomycetes</taxon>
        <taxon>Pleosporomycetidae</taxon>
        <taxon>Pleosporales</taxon>
        <taxon>Pleosporineae</taxon>
        <taxon>Phaeosphaeriaceae</taxon>
        <taxon>Parastagonospora</taxon>
    </lineage>
</organism>